<feature type="chain" id="PRO_5047548806" evidence="2">
    <location>
        <begin position="19"/>
        <end position="497"/>
    </location>
</feature>
<gene>
    <name evidence="3" type="ORF">O0S08_09395</name>
</gene>
<feature type="compositionally biased region" description="Polar residues" evidence="1">
    <location>
        <begin position="18"/>
        <end position="35"/>
    </location>
</feature>
<dbReference type="InterPro" id="IPR011486">
    <property type="entry name" value="BBP2"/>
</dbReference>
<feature type="compositionally biased region" description="Low complexity" evidence="1">
    <location>
        <begin position="38"/>
        <end position="51"/>
    </location>
</feature>
<dbReference type="Pfam" id="PF07642">
    <property type="entry name" value="BBP2"/>
    <property type="match status" value="1"/>
</dbReference>
<dbReference type="RefSeq" id="WP_269038702.1">
    <property type="nucleotide sequence ID" value="NZ_CP114040.1"/>
</dbReference>
<evidence type="ECO:0000256" key="2">
    <source>
        <dbReference type="SAM" id="SignalP"/>
    </source>
</evidence>
<feature type="signal peptide" evidence="2">
    <location>
        <begin position="1"/>
        <end position="18"/>
    </location>
</feature>
<keyword evidence="4" id="KW-1185">Reference proteome</keyword>
<evidence type="ECO:0000313" key="3">
    <source>
        <dbReference type="EMBL" id="WAS96362.1"/>
    </source>
</evidence>
<reference evidence="3" key="1">
    <citation type="submission" date="2022-11" db="EMBL/GenBank/DDBJ databases">
        <title>Minimal conservation of predation-associated metabolite biosynthetic gene clusters underscores biosynthetic potential of Myxococcota including descriptions for ten novel species: Archangium lansinium sp. nov., Myxococcus landrumus sp. nov., Nannocystis bai.</title>
        <authorList>
            <person name="Ahearne A."/>
            <person name="Stevens C."/>
            <person name="Dowd S."/>
        </authorList>
    </citation>
    <scope>NUCLEOTIDE SEQUENCE</scope>
    <source>
        <strain evidence="3">Fl3</strain>
    </source>
</reference>
<evidence type="ECO:0000256" key="1">
    <source>
        <dbReference type="SAM" id="MobiDB-lite"/>
    </source>
</evidence>
<dbReference type="EMBL" id="CP114040">
    <property type="protein sequence ID" value="WAS96362.1"/>
    <property type="molecule type" value="Genomic_DNA"/>
</dbReference>
<protein>
    <submittedName>
        <fullName evidence="3">Outer membrane beta-barrel protein</fullName>
    </submittedName>
</protein>
<keyword evidence="2" id="KW-0732">Signal</keyword>
<feature type="region of interest" description="Disordered" evidence="1">
    <location>
        <begin position="18"/>
        <end position="103"/>
    </location>
</feature>
<accession>A0ABY7HB64</accession>
<dbReference type="Proteomes" id="UP001164459">
    <property type="component" value="Chromosome"/>
</dbReference>
<proteinExistence type="predicted"/>
<sequence length="497" mass="54481">MSPTFSLFLTLAVAQALASSRPASQASGAPSSTPAVQPASARSSPAEASTPVALPPWTPPQDDEERVQGELPGADAAVDKPASSAERPATAAVPVGPRDDEERVQKALPGTDAAAVNNPAIAAGDAMDPRGAAGWRPWEVGGFIDINYAYNSNNPDNHVYRGTSVQPRTGEFSLNHAVAYVRRDAIPGRFSPLFEFAAQAGPAADALVAYEPVAGGANGKFAGPEVWKHLSRANVGFRTRRGTEVVAGLQLSPVGIGIHWSPYNWNYTVTWQLNSVPYYLSGLKLAQTIREKHQVQLWVVNGWQLLADNNKAPSVMLGYTFTASERFNLGEYVWIGPEQADLRARAWRLFSDTQFTYNTDKFGVSGLFDVGADPRTDLPLSPWQMWMNGAVFTRWRVLGKARTWDMALRPEFFWDRDGRMFGVPQTLVSGTFTNNFRVFNNLLLRVEYRYDHSTNPHGFFYRNSAIADDATGLARDQHTLFFSVAGVFAHRFGGRPV</sequence>
<evidence type="ECO:0000313" key="4">
    <source>
        <dbReference type="Proteomes" id="UP001164459"/>
    </source>
</evidence>
<name>A0ABY7HB64_9BACT</name>
<organism evidence="3 4">
    <name type="scientific">Nannocystis punicea</name>
    <dbReference type="NCBI Taxonomy" id="2995304"/>
    <lineage>
        <taxon>Bacteria</taxon>
        <taxon>Pseudomonadati</taxon>
        <taxon>Myxococcota</taxon>
        <taxon>Polyangia</taxon>
        <taxon>Nannocystales</taxon>
        <taxon>Nannocystaceae</taxon>
        <taxon>Nannocystis</taxon>
    </lineage>
</organism>